<evidence type="ECO:0000256" key="7">
    <source>
        <dbReference type="SAM" id="SignalP"/>
    </source>
</evidence>
<name>A0ABQ2HR86_9MICO</name>
<feature type="domain" description="FTP" evidence="9">
    <location>
        <begin position="52"/>
        <end position="85"/>
    </location>
</feature>
<proteinExistence type="predicted"/>
<evidence type="ECO:0000259" key="8">
    <source>
        <dbReference type="Pfam" id="PF02868"/>
    </source>
</evidence>
<gene>
    <name evidence="10" type="ORF">GCM10009721_09590</name>
</gene>
<reference evidence="11" key="1">
    <citation type="journal article" date="2019" name="Int. J. Syst. Evol. Microbiol.">
        <title>The Global Catalogue of Microorganisms (GCM) 10K type strain sequencing project: providing services to taxonomists for standard genome sequencing and annotation.</title>
        <authorList>
            <consortium name="The Broad Institute Genomics Platform"/>
            <consortium name="The Broad Institute Genome Sequencing Center for Infectious Disease"/>
            <person name="Wu L."/>
            <person name="Ma J."/>
        </authorList>
    </citation>
    <scope>NUCLEOTIDE SEQUENCE [LARGE SCALE GENOMIC DNA]</scope>
    <source>
        <strain evidence="11">JCM 1365</strain>
    </source>
</reference>
<organism evidence="10 11">
    <name type="scientific">Terrabacter tumescens</name>
    <dbReference type="NCBI Taxonomy" id="60443"/>
    <lineage>
        <taxon>Bacteria</taxon>
        <taxon>Bacillati</taxon>
        <taxon>Actinomycetota</taxon>
        <taxon>Actinomycetes</taxon>
        <taxon>Micrococcales</taxon>
        <taxon>Intrasporangiaceae</taxon>
        <taxon>Terrabacter</taxon>
    </lineage>
</organism>
<dbReference type="Gene3D" id="1.10.390.10">
    <property type="entry name" value="Neutral Protease Domain 2"/>
    <property type="match status" value="1"/>
</dbReference>
<feature type="signal peptide" evidence="7">
    <location>
        <begin position="1"/>
        <end position="29"/>
    </location>
</feature>
<sequence>MRRTPLLATGAVVAAVGALLSTAASGSAAAPLPAVAGTPGAAAAAVPADVTLVQVRRSLLGSHSWYAQTYRGVPVLGGWYAVHATGATASVDDGRQVVTGLASVAPGVARSAAVTAAKAHGNARASRLVVVPAGAGGAATLAWQVSTDQDKQVLVDARSGKVTKVTDERRLANGSGKVFDPNPVVALQNESLKDGNNADSAVPASAYKTVTLANLDGSGYLKGSWANVTNAKKGKTPAAFSSSLSFLYTRSDNRFEQVNSYYAVDRVQTYIQSLGFADVNHEAQDLSVDTTTQDNSWYTPSQDTITIGTGGVDDGEDQEVVWHEYGHAVQDDQVPGFGSGSDAGAIGEGFGDYLAGTMSQASAPDTATTPWACLMDWDSTSYTSTTPHCIRRLDTAKTVANRTGEVHDDGEIWSHALWDVNKAFGRDKATRIILEAQFSYAPSTTWAAAAQKTVDAAKALYGATDAATVQAAFHARGIL</sequence>
<evidence type="ECO:0000256" key="3">
    <source>
        <dbReference type="ARBA" id="ARBA00022729"/>
    </source>
</evidence>
<feature type="domain" description="Peptidase M4 C-terminal" evidence="8">
    <location>
        <begin position="395"/>
        <end position="478"/>
    </location>
</feature>
<evidence type="ECO:0000256" key="6">
    <source>
        <dbReference type="ARBA" id="ARBA00023049"/>
    </source>
</evidence>
<evidence type="ECO:0000256" key="2">
    <source>
        <dbReference type="ARBA" id="ARBA00022723"/>
    </source>
</evidence>
<evidence type="ECO:0000256" key="4">
    <source>
        <dbReference type="ARBA" id="ARBA00022801"/>
    </source>
</evidence>
<dbReference type="SUPFAM" id="SSF55486">
    <property type="entry name" value="Metalloproteases ('zincins'), catalytic domain"/>
    <property type="match status" value="1"/>
</dbReference>
<keyword evidence="11" id="KW-1185">Reference proteome</keyword>
<evidence type="ECO:0000313" key="11">
    <source>
        <dbReference type="Proteomes" id="UP000623461"/>
    </source>
</evidence>
<comment type="caution">
    <text evidence="10">The sequence shown here is derived from an EMBL/GenBank/DDBJ whole genome shotgun (WGS) entry which is preliminary data.</text>
</comment>
<evidence type="ECO:0000256" key="5">
    <source>
        <dbReference type="ARBA" id="ARBA00022833"/>
    </source>
</evidence>
<protein>
    <submittedName>
        <fullName evidence="10">Bacillolysin</fullName>
    </submittedName>
</protein>
<dbReference type="InterPro" id="IPR001570">
    <property type="entry name" value="Peptidase_M4_C_domain"/>
</dbReference>
<dbReference type="InterPro" id="IPR011096">
    <property type="entry name" value="FTP_domain"/>
</dbReference>
<keyword evidence="1" id="KW-0645">Protease</keyword>
<keyword evidence="5" id="KW-0862">Zinc</keyword>
<dbReference type="Proteomes" id="UP000623461">
    <property type="component" value="Unassembled WGS sequence"/>
</dbReference>
<evidence type="ECO:0000259" key="9">
    <source>
        <dbReference type="Pfam" id="PF07504"/>
    </source>
</evidence>
<keyword evidence="2" id="KW-0479">Metal-binding</keyword>
<dbReference type="Pfam" id="PF07504">
    <property type="entry name" value="FTP"/>
    <property type="match status" value="1"/>
</dbReference>
<dbReference type="RefSeq" id="WP_030197547.1">
    <property type="nucleotide sequence ID" value="NZ_BMNZ01000002.1"/>
</dbReference>
<dbReference type="EMBL" id="BMNZ01000002">
    <property type="protein sequence ID" value="GGM86856.1"/>
    <property type="molecule type" value="Genomic_DNA"/>
</dbReference>
<dbReference type="Pfam" id="PF02868">
    <property type="entry name" value="Peptidase_M4_C"/>
    <property type="match status" value="1"/>
</dbReference>
<keyword evidence="3 7" id="KW-0732">Signal</keyword>
<feature type="chain" id="PRO_5045118469" evidence="7">
    <location>
        <begin position="30"/>
        <end position="479"/>
    </location>
</feature>
<keyword evidence="6" id="KW-0482">Metalloprotease</keyword>
<accession>A0ABQ2HR86</accession>
<evidence type="ECO:0000256" key="1">
    <source>
        <dbReference type="ARBA" id="ARBA00022670"/>
    </source>
</evidence>
<dbReference type="InterPro" id="IPR027268">
    <property type="entry name" value="Peptidase_M4/M1_CTD_sf"/>
</dbReference>
<evidence type="ECO:0000313" key="10">
    <source>
        <dbReference type="EMBL" id="GGM86856.1"/>
    </source>
</evidence>
<keyword evidence="4" id="KW-0378">Hydrolase</keyword>